<comment type="caution">
    <text evidence="4">The sequence shown here is derived from an EMBL/GenBank/DDBJ whole genome shotgun (WGS) entry which is preliminary data.</text>
</comment>
<keyword evidence="5" id="KW-1185">Reference proteome</keyword>
<evidence type="ECO:0000256" key="1">
    <source>
        <dbReference type="ARBA" id="ARBA00004167"/>
    </source>
</evidence>
<dbReference type="GO" id="GO:0016020">
    <property type="term" value="C:membrane"/>
    <property type="evidence" value="ECO:0007669"/>
    <property type="project" value="UniProtKB-SubCell"/>
</dbReference>
<evidence type="ECO:0000313" key="5">
    <source>
        <dbReference type="Proteomes" id="UP001153069"/>
    </source>
</evidence>
<comment type="subcellular location">
    <subcellularLocation>
        <location evidence="1">Membrane</location>
        <topology evidence="1">Single-pass membrane protein</topology>
    </subcellularLocation>
</comment>
<keyword evidence="2" id="KW-0732">Signal</keyword>
<feature type="transmembrane region" description="Helical" evidence="3">
    <location>
        <begin position="203"/>
        <end position="224"/>
    </location>
</feature>
<dbReference type="PANTHER" id="PTHR48053">
    <property type="entry name" value="LEUCINE RICH REPEAT FAMILY PROTEIN, EXPRESSED"/>
    <property type="match status" value="1"/>
</dbReference>
<dbReference type="Pfam" id="PF00560">
    <property type="entry name" value="LRR_1"/>
    <property type="match status" value="1"/>
</dbReference>
<keyword evidence="3" id="KW-1133">Transmembrane helix</keyword>
<dbReference type="PANTHER" id="PTHR48053:SF32">
    <property type="entry name" value="LEUCINE RICH REPEAT FAMILY PROTEIN, EXPRESSED"/>
    <property type="match status" value="1"/>
</dbReference>
<accession>A0A9N8DMX1</accession>
<evidence type="ECO:0000256" key="3">
    <source>
        <dbReference type="SAM" id="Phobius"/>
    </source>
</evidence>
<dbReference type="EMBL" id="CAICTM010000171">
    <property type="protein sequence ID" value="CAB9503639.1"/>
    <property type="molecule type" value="Genomic_DNA"/>
</dbReference>
<dbReference type="OrthoDB" id="195103at2759"/>
<evidence type="ECO:0000256" key="2">
    <source>
        <dbReference type="ARBA" id="ARBA00022729"/>
    </source>
</evidence>
<organism evidence="4 5">
    <name type="scientific">Seminavis robusta</name>
    <dbReference type="NCBI Taxonomy" id="568900"/>
    <lineage>
        <taxon>Eukaryota</taxon>
        <taxon>Sar</taxon>
        <taxon>Stramenopiles</taxon>
        <taxon>Ochrophyta</taxon>
        <taxon>Bacillariophyta</taxon>
        <taxon>Bacillariophyceae</taxon>
        <taxon>Bacillariophycidae</taxon>
        <taxon>Naviculales</taxon>
        <taxon>Naviculaceae</taxon>
        <taxon>Seminavis</taxon>
    </lineage>
</organism>
<dbReference type="AlphaFoldDB" id="A0A9N8DMX1"/>
<protein>
    <submittedName>
        <fullName evidence="4">Leucine Rich Repeat</fullName>
    </submittedName>
</protein>
<dbReference type="InterPro" id="IPR051716">
    <property type="entry name" value="Plant_RL_S/T_kinase"/>
</dbReference>
<dbReference type="InterPro" id="IPR001611">
    <property type="entry name" value="Leu-rich_rpt"/>
</dbReference>
<dbReference type="Proteomes" id="UP001153069">
    <property type="component" value="Unassembled WGS sequence"/>
</dbReference>
<gene>
    <name evidence="4" type="ORF">SEMRO_172_G075950.1</name>
</gene>
<name>A0A9N8DMX1_9STRA</name>
<dbReference type="SUPFAM" id="SSF52058">
    <property type="entry name" value="L domain-like"/>
    <property type="match status" value="1"/>
</dbReference>
<keyword evidence="3" id="KW-0472">Membrane</keyword>
<sequence>MDDTSSNSGDEAAIYDEEILKVVRLRASASTPRTDSGTFTLKVPVASPCSKTHIASSSPDRPTLTAVKDRTAARGEEKADILKIARERTTSSREATEAFMDKDASLFVDEYTDEISLPEAETSNLRRCQSLPGAHWIEGLFTGASLFERGQRSVADDESGIIVEASNELDETSPVAQLIVDAEPSQVARPMNNEASFRRKKHILLYAIPLCMVLLTIVIFAASICGNGLCSQGETPEIDEAYTYRYNQDVQAARLQKHLEQDLGDGYFRQSESISSPRNKAFQWILNHQANHDNPFLLQRFILALLYFETTENEPWHVCNPPKGNETDTCYYNSFPESRASEPEPKARWLTVNSECLWAGLLCKDGEEVNEIYLKKNLLNGQLPTEMALLSKLQILDFLGNNLHGSLPVELAQLQNLERLALSDNKLEGTLPGILFENLAKLTLLSVRQNPITGTIPTEVGHFRGICLWLRNTHLSGSMPSELLSLTNLQQFGISDTRVVGTIPTEIGNLSNLLQLNLSNNQGFGGTLPEELFQSLSNLRWLELNDCNFSGTLSTSLGHLSKLVSLHIANNDFLGRIPVEMSALSDLAYVSVNGNGFIGSFPNEVCSHLSIKAKVTADCTPDRASGATAMPCECCTHCCDPSTEICSAI</sequence>
<proteinExistence type="predicted"/>
<reference evidence="4" key="1">
    <citation type="submission" date="2020-06" db="EMBL/GenBank/DDBJ databases">
        <authorList>
            <consortium name="Plant Systems Biology data submission"/>
        </authorList>
    </citation>
    <scope>NUCLEOTIDE SEQUENCE</scope>
    <source>
        <strain evidence="4">D6</strain>
    </source>
</reference>
<dbReference type="InterPro" id="IPR032675">
    <property type="entry name" value="LRR_dom_sf"/>
</dbReference>
<keyword evidence="3" id="KW-0812">Transmembrane</keyword>
<dbReference type="Gene3D" id="3.80.10.10">
    <property type="entry name" value="Ribonuclease Inhibitor"/>
    <property type="match status" value="2"/>
</dbReference>
<evidence type="ECO:0000313" key="4">
    <source>
        <dbReference type="EMBL" id="CAB9503639.1"/>
    </source>
</evidence>